<dbReference type="Proteomes" id="UP000226442">
    <property type="component" value="Unassembled WGS sequence"/>
</dbReference>
<accession>A0A2G4F1R9</accession>
<comment type="caution">
    <text evidence="2">The sequence shown here is derived from an EMBL/GenBank/DDBJ whole genome shotgun (WGS) entry which is preliminary data.</text>
</comment>
<proteinExistence type="predicted"/>
<gene>
    <name evidence="2" type="ORF">CP500_009470</name>
</gene>
<feature type="transmembrane region" description="Helical" evidence="1">
    <location>
        <begin position="44"/>
        <end position="65"/>
    </location>
</feature>
<evidence type="ECO:0000313" key="2">
    <source>
        <dbReference type="EMBL" id="PHX55713.1"/>
    </source>
</evidence>
<name>A0A2G4F1R9_9CYAN</name>
<protein>
    <recommendedName>
        <fullName evidence="4">DUF4239 domain-containing protein</fullName>
    </recommendedName>
</protein>
<keyword evidence="1" id="KW-0812">Transmembrane</keyword>
<reference evidence="2" key="1">
    <citation type="submission" date="2017-10" db="EMBL/GenBank/DDBJ databases">
        <title>Draft genome sequence of the planktic cyanobacteria Tychonema bourrellyi isolated from alpine lentic freshwater.</title>
        <authorList>
            <person name="Tett A."/>
            <person name="Armanini F."/>
            <person name="Asnicar F."/>
            <person name="Boscaini A."/>
            <person name="Pasolli E."/>
            <person name="Zolfo M."/>
            <person name="Donati C."/>
            <person name="Salmaso N."/>
            <person name="Segata N."/>
        </authorList>
    </citation>
    <scope>NUCLEOTIDE SEQUENCE</scope>
    <source>
        <strain evidence="2">FEM_GT703</strain>
    </source>
</reference>
<feature type="transmembrane region" description="Helical" evidence="1">
    <location>
        <begin position="203"/>
        <end position="225"/>
    </location>
</feature>
<feature type="transmembrane region" description="Helical" evidence="1">
    <location>
        <begin position="12"/>
        <end position="32"/>
    </location>
</feature>
<feature type="transmembrane region" description="Helical" evidence="1">
    <location>
        <begin position="176"/>
        <end position="197"/>
    </location>
</feature>
<keyword evidence="1" id="KW-0472">Membrane</keyword>
<keyword evidence="1" id="KW-1133">Transmembrane helix</keyword>
<keyword evidence="3" id="KW-1185">Reference proteome</keyword>
<organism evidence="2 3">
    <name type="scientific">Tychonema bourrellyi FEM_GT703</name>
    <dbReference type="NCBI Taxonomy" id="2040638"/>
    <lineage>
        <taxon>Bacteria</taxon>
        <taxon>Bacillati</taxon>
        <taxon>Cyanobacteriota</taxon>
        <taxon>Cyanophyceae</taxon>
        <taxon>Oscillatoriophycideae</taxon>
        <taxon>Oscillatoriales</taxon>
        <taxon>Microcoleaceae</taxon>
        <taxon>Tychonema</taxon>
    </lineage>
</organism>
<evidence type="ECO:0008006" key="4">
    <source>
        <dbReference type="Google" id="ProtNLM"/>
    </source>
</evidence>
<evidence type="ECO:0000313" key="3">
    <source>
        <dbReference type="Proteomes" id="UP000226442"/>
    </source>
</evidence>
<dbReference type="RefSeq" id="WP_096829894.1">
    <property type="nucleotide sequence ID" value="NZ_NXIB02000044.1"/>
</dbReference>
<dbReference type="AlphaFoldDB" id="A0A2G4F1R9"/>
<dbReference type="EMBL" id="NXIB02000044">
    <property type="protein sequence ID" value="PHX55713.1"/>
    <property type="molecule type" value="Genomic_DNA"/>
</dbReference>
<dbReference type="OrthoDB" id="5178527at2"/>
<evidence type="ECO:0000256" key="1">
    <source>
        <dbReference type="SAM" id="Phobius"/>
    </source>
</evidence>
<sequence>MNFRTFTDMSKWGILVKVLPLTALFCLAKWIAHQMQWEFGKFDSQVGSLLAAVTFILAFMLNGTLNDYRTSEDMPAQIANAVETIQDTNLFIAARKPDYDPTLLTEGLAEILKSVLLCLKQGQPFIRVENAVTNLNQLLAEFSKFCEIPSISRLQGEQAKIRLMIDRIQRIRDTDFLASAYGLLHLLIIASSSALLITRTDDFNTNLIVSCFLFTSFMYLLLLVYDIDNPFEYNGTSSADIDLSSLERSYHQLRERLLNDDEPKIPV</sequence>